<evidence type="ECO:0000313" key="2">
    <source>
        <dbReference type="EMBL" id="KZV18788.1"/>
    </source>
</evidence>
<feature type="compositionally biased region" description="Polar residues" evidence="1">
    <location>
        <begin position="57"/>
        <end position="74"/>
    </location>
</feature>
<keyword evidence="3" id="KW-1185">Reference proteome</keyword>
<name>A0A2Z7AAP4_9LAMI</name>
<reference evidence="2 3" key="1">
    <citation type="journal article" date="2015" name="Proc. Natl. Acad. Sci. U.S.A.">
        <title>The resurrection genome of Boea hygrometrica: A blueprint for survival of dehydration.</title>
        <authorList>
            <person name="Xiao L."/>
            <person name="Yang G."/>
            <person name="Zhang L."/>
            <person name="Yang X."/>
            <person name="Zhao S."/>
            <person name="Ji Z."/>
            <person name="Zhou Q."/>
            <person name="Hu M."/>
            <person name="Wang Y."/>
            <person name="Chen M."/>
            <person name="Xu Y."/>
            <person name="Jin H."/>
            <person name="Xiao X."/>
            <person name="Hu G."/>
            <person name="Bao F."/>
            <person name="Hu Y."/>
            <person name="Wan P."/>
            <person name="Li L."/>
            <person name="Deng X."/>
            <person name="Kuang T."/>
            <person name="Xiang C."/>
            <person name="Zhu J.K."/>
            <person name="Oliver M.J."/>
            <person name="He Y."/>
        </authorList>
    </citation>
    <scope>NUCLEOTIDE SEQUENCE [LARGE SCALE GENOMIC DNA]</scope>
    <source>
        <strain evidence="3">cv. XS01</strain>
    </source>
</reference>
<sequence>MTSALLIESNRDSATMTSACLLEEATISDDDISRDVITISSCEEMCKSWISDDEVSSDVNNQQSQDDVPVTSYSGSSRKLQCFAYPVAGNPEAGKANVVKNCNQTQDNQSQYLKRQPVAKQLTKYIMKNHQSWMSNAELNSNVEDDKRPAKERTQRTFPVGALQNTFEREDFVSNGLNWNRGLYTKATPLKNIDCWLDMTVALLQ</sequence>
<dbReference type="AlphaFoldDB" id="A0A2Z7AAP4"/>
<evidence type="ECO:0000313" key="3">
    <source>
        <dbReference type="Proteomes" id="UP000250235"/>
    </source>
</evidence>
<evidence type="ECO:0000256" key="1">
    <source>
        <dbReference type="SAM" id="MobiDB-lite"/>
    </source>
</evidence>
<organism evidence="2 3">
    <name type="scientific">Dorcoceras hygrometricum</name>
    <dbReference type="NCBI Taxonomy" id="472368"/>
    <lineage>
        <taxon>Eukaryota</taxon>
        <taxon>Viridiplantae</taxon>
        <taxon>Streptophyta</taxon>
        <taxon>Embryophyta</taxon>
        <taxon>Tracheophyta</taxon>
        <taxon>Spermatophyta</taxon>
        <taxon>Magnoliopsida</taxon>
        <taxon>eudicotyledons</taxon>
        <taxon>Gunneridae</taxon>
        <taxon>Pentapetalae</taxon>
        <taxon>asterids</taxon>
        <taxon>lamiids</taxon>
        <taxon>Lamiales</taxon>
        <taxon>Gesneriaceae</taxon>
        <taxon>Didymocarpoideae</taxon>
        <taxon>Trichosporeae</taxon>
        <taxon>Loxocarpinae</taxon>
        <taxon>Dorcoceras</taxon>
    </lineage>
</organism>
<accession>A0A2Z7AAP4</accession>
<feature type="region of interest" description="Disordered" evidence="1">
    <location>
        <begin position="54"/>
        <end position="74"/>
    </location>
</feature>
<gene>
    <name evidence="2" type="ORF">F511_36141</name>
</gene>
<protein>
    <submittedName>
        <fullName evidence="2">Uncharacterized protein</fullName>
    </submittedName>
</protein>
<dbReference type="EMBL" id="KV017206">
    <property type="protein sequence ID" value="KZV18788.1"/>
    <property type="molecule type" value="Genomic_DNA"/>
</dbReference>
<dbReference type="Proteomes" id="UP000250235">
    <property type="component" value="Unassembled WGS sequence"/>
</dbReference>
<proteinExistence type="predicted"/>